<dbReference type="KEGG" id="lnu:N7U66_09550"/>
<accession>A0A9E8SIG9</accession>
<name>A0A9E8SIG9_9FLAO</name>
<dbReference type="AlphaFoldDB" id="A0A9E8SIG9"/>
<dbReference type="EMBL" id="CP113088">
    <property type="protein sequence ID" value="WAC03665.1"/>
    <property type="molecule type" value="Genomic_DNA"/>
</dbReference>
<reference evidence="1" key="1">
    <citation type="submission" date="2022-11" db="EMBL/GenBank/DDBJ databases">
        <title>Lacinutrix neustonica HL-RS19T sp. nov., isolated from the surface microlayer sample of brackish Lake Shihwa.</title>
        <authorList>
            <person name="Choi J.Y."/>
            <person name="Hwang C.Y."/>
        </authorList>
    </citation>
    <scope>NUCLEOTIDE SEQUENCE</scope>
    <source>
        <strain evidence="1">HL-RS19</strain>
    </source>
</reference>
<protein>
    <submittedName>
        <fullName evidence="1">Uncharacterized protein</fullName>
    </submittedName>
</protein>
<evidence type="ECO:0000313" key="1">
    <source>
        <dbReference type="EMBL" id="WAC03665.1"/>
    </source>
</evidence>
<sequence length="157" mass="18444">MKDWKGLETYLVAGLKEVSLFIDGERVVSERITSALSIKMDFIEEIAYQPFRNYRIYQVFTTGNYKKGIEEEFIDFIFQEGYSRTKKYYSPINEFNTSKNHTEIDWKPNLQTNAVGEVVFKVKKNEKMKQLQFSIQGFTNNGLLISDLIIKEIFSSY</sequence>
<dbReference type="RefSeq" id="WP_267678300.1">
    <property type="nucleotide sequence ID" value="NZ_CP113088.1"/>
</dbReference>
<organism evidence="1 2">
    <name type="scientific">Lacinutrix neustonica</name>
    <dbReference type="NCBI Taxonomy" id="2980107"/>
    <lineage>
        <taxon>Bacteria</taxon>
        <taxon>Pseudomonadati</taxon>
        <taxon>Bacteroidota</taxon>
        <taxon>Flavobacteriia</taxon>
        <taxon>Flavobacteriales</taxon>
        <taxon>Flavobacteriaceae</taxon>
        <taxon>Lacinutrix</taxon>
    </lineage>
</organism>
<dbReference type="Proteomes" id="UP001164705">
    <property type="component" value="Chromosome"/>
</dbReference>
<proteinExistence type="predicted"/>
<evidence type="ECO:0000313" key="2">
    <source>
        <dbReference type="Proteomes" id="UP001164705"/>
    </source>
</evidence>
<keyword evidence="2" id="KW-1185">Reference proteome</keyword>
<gene>
    <name evidence="1" type="ORF">N7U66_09550</name>
</gene>